<accession>A0A918NIP6</accession>
<feature type="transmembrane region" description="Helical" evidence="1">
    <location>
        <begin position="57"/>
        <end position="80"/>
    </location>
</feature>
<reference evidence="2" key="1">
    <citation type="journal article" date="2014" name="Int. J. Syst. Evol. Microbiol.">
        <title>Complete genome sequence of Corynebacterium casei LMG S-19264T (=DSM 44701T), isolated from a smear-ripened cheese.</title>
        <authorList>
            <consortium name="US DOE Joint Genome Institute (JGI-PGF)"/>
            <person name="Walter F."/>
            <person name="Albersmeier A."/>
            <person name="Kalinowski J."/>
            <person name="Ruckert C."/>
        </authorList>
    </citation>
    <scope>NUCLEOTIDE SEQUENCE</scope>
    <source>
        <strain evidence="2">KCTC 22169</strain>
    </source>
</reference>
<gene>
    <name evidence="2" type="ORF">GCM10007392_49050</name>
</gene>
<evidence type="ECO:0000313" key="2">
    <source>
        <dbReference type="EMBL" id="GGX76274.1"/>
    </source>
</evidence>
<organism evidence="2 3">
    <name type="scientific">Saccharospirillum salsuginis</name>
    <dbReference type="NCBI Taxonomy" id="418750"/>
    <lineage>
        <taxon>Bacteria</taxon>
        <taxon>Pseudomonadati</taxon>
        <taxon>Pseudomonadota</taxon>
        <taxon>Gammaproteobacteria</taxon>
        <taxon>Oceanospirillales</taxon>
        <taxon>Saccharospirillaceae</taxon>
        <taxon>Saccharospirillum</taxon>
    </lineage>
</organism>
<keyword evidence="1" id="KW-0472">Membrane</keyword>
<feature type="transmembrane region" description="Helical" evidence="1">
    <location>
        <begin position="86"/>
        <end position="104"/>
    </location>
</feature>
<proteinExistence type="predicted"/>
<keyword evidence="3" id="KW-1185">Reference proteome</keyword>
<name>A0A918NIP6_9GAMM</name>
<reference evidence="2" key="2">
    <citation type="submission" date="2020-09" db="EMBL/GenBank/DDBJ databases">
        <authorList>
            <person name="Sun Q."/>
            <person name="Kim S."/>
        </authorList>
    </citation>
    <scope>NUCLEOTIDE SEQUENCE</scope>
    <source>
        <strain evidence="2">KCTC 22169</strain>
    </source>
</reference>
<dbReference type="AlphaFoldDB" id="A0A918NIP6"/>
<keyword evidence="1" id="KW-1133">Transmembrane helix</keyword>
<evidence type="ECO:0000313" key="3">
    <source>
        <dbReference type="Proteomes" id="UP000626148"/>
    </source>
</evidence>
<keyword evidence="1" id="KW-0812">Transmembrane</keyword>
<dbReference type="EMBL" id="BMXR01000026">
    <property type="protein sequence ID" value="GGX76274.1"/>
    <property type="molecule type" value="Genomic_DNA"/>
</dbReference>
<comment type="caution">
    <text evidence="2">The sequence shown here is derived from an EMBL/GenBank/DDBJ whole genome shotgun (WGS) entry which is preliminary data.</text>
</comment>
<feature type="transmembrane region" description="Helical" evidence="1">
    <location>
        <begin position="7"/>
        <end position="26"/>
    </location>
</feature>
<sequence>MTVMNPNLQRIAIAAVAMVMVAQFAARVAQSPTQLLIALGMTGLILGGLFRTGHRHLITGYAIGLIVTMVFEFITIGPIIQLTGPIYVAGYLFAAAAGLTARFVRSQLPAYWANRKTA</sequence>
<dbReference type="Proteomes" id="UP000626148">
    <property type="component" value="Unassembled WGS sequence"/>
</dbReference>
<feature type="transmembrane region" description="Helical" evidence="1">
    <location>
        <begin position="32"/>
        <end position="50"/>
    </location>
</feature>
<evidence type="ECO:0000256" key="1">
    <source>
        <dbReference type="SAM" id="Phobius"/>
    </source>
</evidence>
<protein>
    <submittedName>
        <fullName evidence="2">Uncharacterized protein</fullName>
    </submittedName>
</protein>